<dbReference type="EMBL" id="SGPL01000331">
    <property type="protein sequence ID" value="THH13714.1"/>
    <property type="molecule type" value="Genomic_DNA"/>
</dbReference>
<dbReference type="PANTHER" id="PTHR42057">
    <property type="entry name" value="F-BOX DOMAIN PROTEIN (AFU_ORTHOLOGUE AFUA_4G00200)"/>
    <property type="match status" value="1"/>
</dbReference>
<organism evidence="1 2">
    <name type="scientific">Bondarzewia mesenterica</name>
    <dbReference type="NCBI Taxonomy" id="1095465"/>
    <lineage>
        <taxon>Eukaryota</taxon>
        <taxon>Fungi</taxon>
        <taxon>Dikarya</taxon>
        <taxon>Basidiomycota</taxon>
        <taxon>Agaricomycotina</taxon>
        <taxon>Agaricomycetes</taxon>
        <taxon>Russulales</taxon>
        <taxon>Bondarzewiaceae</taxon>
        <taxon>Bondarzewia</taxon>
    </lineage>
</organism>
<dbReference type="Proteomes" id="UP000310158">
    <property type="component" value="Unassembled WGS sequence"/>
</dbReference>
<protein>
    <recommendedName>
        <fullName evidence="3">F-box domain-containing protein</fullName>
    </recommendedName>
</protein>
<dbReference type="PANTHER" id="PTHR42057:SF2">
    <property type="entry name" value="F-BOX DOMAIN PROTEIN (AFU_ORTHOLOGUE AFUA_4G00200)-RELATED"/>
    <property type="match status" value="1"/>
</dbReference>
<name>A0A4S4LN94_9AGAM</name>
<reference evidence="1 2" key="1">
    <citation type="submission" date="2019-02" db="EMBL/GenBank/DDBJ databases">
        <title>Genome sequencing of the rare red list fungi Bondarzewia mesenterica.</title>
        <authorList>
            <person name="Buettner E."/>
            <person name="Kellner H."/>
        </authorList>
    </citation>
    <scope>NUCLEOTIDE SEQUENCE [LARGE SCALE GENOMIC DNA]</scope>
    <source>
        <strain evidence="1 2">DSM 108281</strain>
    </source>
</reference>
<evidence type="ECO:0008006" key="3">
    <source>
        <dbReference type="Google" id="ProtNLM"/>
    </source>
</evidence>
<accession>A0A4S4LN94</accession>
<gene>
    <name evidence="1" type="ORF">EW146_g6537</name>
</gene>
<comment type="caution">
    <text evidence="1">The sequence shown here is derived from an EMBL/GenBank/DDBJ whole genome shotgun (WGS) entry which is preliminary data.</text>
</comment>
<keyword evidence="2" id="KW-1185">Reference proteome</keyword>
<dbReference type="AlphaFoldDB" id="A0A4S4LN94"/>
<proteinExistence type="predicted"/>
<evidence type="ECO:0000313" key="1">
    <source>
        <dbReference type="EMBL" id="THH13714.1"/>
    </source>
</evidence>
<evidence type="ECO:0000313" key="2">
    <source>
        <dbReference type="Proteomes" id="UP000310158"/>
    </source>
</evidence>
<sequence length="554" mass="62992">MDSVPIEMLWNIVGGVSSQRDLLNIRAVNKIFHLLATPPAFRTVRVKNSVKSADSFKRIVTSKALMPFIKEVRFRDRYTDEDGNEIGGFNSIDSIVPDQANEGDEEFILHTLTSAFSHLFALPALDTLVLNLYPYFTERSSYEFLKPSGTLDFQLAILKALSTNSDKLSLTSFTINHLIAFHNELYDDPSFLQIFSDLSHLHLSVMSNLALDEGPPFEGPMVEFWEKTIPHRILASPAGSLAKSLTSLAIDSDRDVRISFSELTYPLLTSFSLEFVFFDDHHDINAAAATDVEDFIVRHGSTLKHLKLRCCMIPVLNDESTPRRFWSQIWSRFANELKVLECLQVWEREDVELPVVDGQKRILRYTIVEGDEGWGYMPVYEPMVGEANDGPALQALQEVVATRRQSTSRLPKLKDRLKMNSTFYHWATPLAFRTVAVENTTRSIHNFNRILDSPRQKFASQISATVTCFPALIVATVHSLNDLQSLRPREGFEELSIIDLLGKAFARLHELPMLRGVTINLNPEYDKECTTEDNTGYYPSWRYQEAMVGELRRA</sequence>
<dbReference type="OrthoDB" id="2858653at2759"/>